<feature type="transmembrane region" description="Helical" evidence="1">
    <location>
        <begin position="237"/>
        <end position="255"/>
    </location>
</feature>
<feature type="transmembrane region" description="Helical" evidence="1">
    <location>
        <begin position="102"/>
        <end position="120"/>
    </location>
</feature>
<sequence length="266" mass="31810">MNFHTKHVIYFILYLSNTIMELLVTRCVLDCVETLPECSKKIVLYKYILTFTKVLLIMEVSLYSKHFFYKSIAFQQQIKITRIFSIIFSLYLGFMYEYCNFIIFHIILQIITLFFLIFSMENRNDIIFHSYNRKIGIDYLKIKLHVVDEMINSCKNASLIWSVFLIMTDFFSTGRNPFCVFHILKFLVLYIDYLLYKSHLDRLSFFQWTNMLMGTMWFFGILVIVPLTIKFGLEKTSVLFVLESCFTTIVILLYYRTVLNKKVIIT</sequence>
<gene>
    <name evidence="2" type="ORF">AAJ76_500041310</name>
</gene>
<evidence type="ECO:0000313" key="2">
    <source>
        <dbReference type="EMBL" id="KKO76226.1"/>
    </source>
</evidence>
<proteinExistence type="predicted"/>
<dbReference type="RefSeq" id="XP_024331968.1">
    <property type="nucleotide sequence ID" value="XM_024475856.1"/>
</dbReference>
<protein>
    <submittedName>
        <fullName evidence="2">Uncharacterized protein</fullName>
    </submittedName>
</protein>
<evidence type="ECO:0000313" key="3">
    <source>
        <dbReference type="Proteomes" id="UP000034350"/>
    </source>
</evidence>
<feature type="transmembrane region" description="Helical" evidence="1">
    <location>
        <begin position="7"/>
        <end position="24"/>
    </location>
</feature>
<reference evidence="2 3" key="1">
    <citation type="journal article" date="2015" name="Environ. Microbiol.">
        <title>Genome analyses suggest the presence of polyploidy and recent human-driven expansions in eight global populations of the honeybee pathogen Nosema ceranae.</title>
        <authorList>
            <person name="Pelin A."/>
            <person name="Selman M."/>
            <person name="Aris-Brosou S."/>
            <person name="Farinelli L."/>
            <person name="Corradi N."/>
        </authorList>
    </citation>
    <scope>NUCLEOTIDE SEQUENCE [LARGE SCALE GENOMIC DNA]</scope>
    <source>
        <strain evidence="2 3">PA08 1199</strain>
    </source>
</reference>
<feature type="transmembrane region" description="Helical" evidence="1">
    <location>
        <begin position="180"/>
        <end position="196"/>
    </location>
</feature>
<keyword evidence="1" id="KW-0812">Transmembrane</keyword>
<feature type="transmembrane region" description="Helical" evidence="1">
    <location>
        <begin position="44"/>
        <end position="68"/>
    </location>
</feature>
<dbReference type="AlphaFoldDB" id="A0A0F9WFV1"/>
<keyword evidence="1" id="KW-0472">Membrane</keyword>
<name>A0A0F9WFV1_9MICR</name>
<dbReference type="VEuPathDB" id="MicrosporidiaDB:AAJ76_500041310"/>
<accession>A0A0F9WFV1</accession>
<dbReference type="Proteomes" id="UP000034350">
    <property type="component" value="Unassembled WGS sequence"/>
</dbReference>
<comment type="caution">
    <text evidence="2">The sequence shown here is derived from an EMBL/GenBank/DDBJ whole genome shotgun (WGS) entry which is preliminary data.</text>
</comment>
<keyword evidence="1" id="KW-1133">Transmembrane helix</keyword>
<dbReference type="EMBL" id="JPQZ01000005">
    <property type="protein sequence ID" value="KKO76226.1"/>
    <property type="molecule type" value="Genomic_DNA"/>
</dbReference>
<organism evidence="2 3">
    <name type="scientific">Vairimorpha ceranae</name>
    <dbReference type="NCBI Taxonomy" id="40302"/>
    <lineage>
        <taxon>Eukaryota</taxon>
        <taxon>Fungi</taxon>
        <taxon>Fungi incertae sedis</taxon>
        <taxon>Microsporidia</taxon>
        <taxon>Nosematidae</taxon>
        <taxon>Vairimorpha</taxon>
    </lineage>
</organism>
<keyword evidence="3" id="KW-1185">Reference proteome</keyword>
<feature type="transmembrane region" description="Helical" evidence="1">
    <location>
        <begin position="208"/>
        <end position="231"/>
    </location>
</feature>
<dbReference type="GeneID" id="36320803"/>
<evidence type="ECO:0000256" key="1">
    <source>
        <dbReference type="SAM" id="Phobius"/>
    </source>
</evidence>